<feature type="region of interest" description="Disordered" evidence="1">
    <location>
        <begin position="313"/>
        <end position="341"/>
    </location>
</feature>
<evidence type="ECO:0000313" key="4">
    <source>
        <dbReference type="Proteomes" id="UP000215127"/>
    </source>
</evidence>
<reference evidence="3 4" key="1">
    <citation type="submission" date="2016-06" db="EMBL/GenBank/DDBJ databases">
        <authorList>
            <person name="Kjaerup R.B."/>
            <person name="Dalgaard T.S."/>
            <person name="Juul-Madsen H.R."/>
        </authorList>
    </citation>
    <scope>NUCLEOTIDE SEQUENCE [LARGE SCALE GENOMIC DNA]</scope>
</reference>
<keyword evidence="2" id="KW-0472">Membrane</keyword>
<feature type="region of interest" description="Disordered" evidence="1">
    <location>
        <begin position="694"/>
        <end position="729"/>
    </location>
</feature>
<gene>
    <name evidence="3" type="ORF">ZT3D7_G1125</name>
</gene>
<dbReference type="EMBL" id="LT853692">
    <property type="protein sequence ID" value="SMQ45980.1"/>
    <property type="molecule type" value="Genomic_DNA"/>
</dbReference>
<keyword evidence="2" id="KW-0812">Transmembrane</keyword>
<keyword evidence="2" id="KW-1133">Transmembrane helix</keyword>
<evidence type="ECO:0000256" key="1">
    <source>
        <dbReference type="SAM" id="MobiDB-lite"/>
    </source>
</evidence>
<feature type="region of interest" description="Disordered" evidence="1">
    <location>
        <begin position="368"/>
        <end position="390"/>
    </location>
</feature>
<feature type="compositionally biased region" description="Basic and acidic residues" evidence="1">
    <location>
        <begin position="217"/>
        <end position="227"/>
    </location>
</feature>
<feature type="region of interest" description="Disordered" evidence="1">
    <location>
        <begin position="1180"/>
        <end position="1247"/>
    </location>
</feature>
<feature type="compositionally biased region" description="Low complexity" evidence="1">
    <location>
        <begin position="381"/>
        <end position="390"/>
    </location>
</feature>
<proteinExistence type="predicted"/>
<organism evidence="3 4">
    <name type="scientific">Zymoseptoria tritici (strain ST99CH_3D7)</name>
    <dbReference type="NCBI Taxonomy" id="1276538"/>
    <lineage>
        <taxon>Eukaryota</taxon>
        <taxon>Fungi</taxon>
        <taxon>Dikarya</taxon>
        <taxon>Ascomycota</taxon>
        <taxon>Pezizomycotina</taxon>
        <taxon>Dothideomycetes</taxon>
        <taxon>Dothideomycetidae</taxon>
        <taxon>Mycosphaerellales</taxon>
        <taxon>Mycosphaerellaceae</taxon>
        <taxon>Zymoseptoria</taxon>
    </lineage>
</organism>
<feature type="compositionally biased region" description="Acidic residues" evidence="1">
    <location>
        <begin position="1216"/>
        <end position="1230"/>
    </location>
</feature>
<feature type="region of interest" description="Disordered" evidence="1">
    <location>
        <begin position="217"/>
        <end position="282"/>
    </location>
</feature>
<feature type="compositionally biased region" description="Basic and acidic residues" evidence="1">
    <location>
        <begin position="234"/>
        <end position="260"/>
    </location>
</feature>
<accession>A0A1X7RFI3</accession>
<feature type="transmembrane region" description="Helical" evidence="2">
    <location>
        <begin position="55"/>
        <end position="74"/>
    </location>
</feature>
<feature type="compositionally biased region" description="Basic and acidic residues" evidence="1">
    <location>
        <begin position="427"/>
        <end position="439"/>
    </location>
</feature>
<keyword evidence="4" id="KW-1185">Reference proteome</keyword>
<name>A0A1X7RFI3_ZYMT9</name>
<dbReference type="Proteomes" id="UP000215127">
    <property type="component" value="Chromosome 1"/>
</dbReference>
<feature type="compositionally biased region" description="Low complexity" evidence="1">
    <location>
        <begin position="446"/>
        <end position="458"/>
    </location>
</feature>
<evidence type="ECO:0000256" key="2">
    <source>
        <dbReference type="SAM" id="Phobius"/>
    </source>
</evidence>
<evidence type="ECO:0000313" key="3">
    <source>
        <dbReference type="EMBL" id="SMQ45980.1"/>
    </source>
</evidence>
<sequence>METTAFDHAPAGAVENEATIGGILQQLGQDHMLPVVGALLAVALLIRLAVVIITLFVIIALWCFAVAWIALFWAQTVLFEWTARFLRACMRDQLLARPEAAEHVEITHHANTDEHTYATQHDTQAVANATGTDHLATELAAAHDKAALASEADTHAETCAHDTSAEINTTAAEISTVEKTTTHTERSSEAQEQHRIIESLEDAEAYIREIAEHRGLADVPQKGKESVGDAEANAAHHGEESSTIERKPLDARDEIGKTETENTDPGGQPQKHQQSSISDGPVDSMSRVFAEVNGNTKQSPNARAPHLRLRAAAAPGNASGKSPMSADKAPTSEAVPTQFRKPVNPYAGPGALEHAKLFMAEVKKNGTFKFPAQRPKQRQGPPQYTTKTTTQVVPQKKLDQILCSPTSKEVLPVTPAETGIIPPHLRRSMEATQRRKTDRSTPPMRQSSLVSSQSSSYQHETSILIVGQEDGPSAAVEDHKVSKGPAEQNSRPDVHKEPQTVMPPPVTWSLYELEGLQKTCGLIPLSFTDQTKSNDRAKPIKCLKYDGWAHEYAEVPANHESCVPTSKAKAGVITYSKDVLKALRVAGKSSEQLDLLPKHARSTSGLKMFQCLKCWKWAHESAEASFDHKRCLRCAVLEELGSHDPRTEPSDADAADAAKEDNGLGGQVQAQQIGGPISRDDCIRASSVDKGVRTEFATQQPPPNPIDVSDDTPLAPRQHQTSGLAPTAPAFFVPSKPSSREPSSEEAVEFVNRPAFQTQLLQQKPTPLPLTSSFHVPALPGLGMAPTGRLPARPSVQGLFDAQPYGPPRFVPASELASLTVHSPPRPALNGFLPEWFMQEASTLGPLNSVHYASESFGIASAQAASLAAASYHAGLLAASTTATQSFSAAPAALMNTFHTTSTPNLSQMSSNPYQSSGWEASVAQTPFLSLQDKPQAQHSLKLFRPPQEALPGVQPALTRRRTSLAVPIKTPAGTEIDTEARDLFRNPPTIENKATPPRPPGLGLPKENAQAAFDALISSGSASSAGEQPAKLIDILESPNERQHQEVAKVKRSNLEQPVNNQWHQDEFPTPAEANMVSISKVEATPVKSKERSELKEKKKEARVALTDAWFEREEIRKKLAQTFDLKLAMKLQDLTREYHEKRNALQGLMGTGALNDDDAKVFPVLGLSNLTVPKFRPQGHSEWQARRAAKKSCPRTIEKDHATKQSPVKTAVTEEGEPEGEGEAAPEEAPEKVTEEEPEDPDELKDLIEKMEQAKVLRRDSLDYFNQPRPNTNVSYATWKAKGESKRVRADKFYRLKLQALGDYYPNGMPEDLRKEYPYIL</sequence>
<feature type="transmembrane region" description="Helical" evidence="2">
    <location>
        <begin position="32"/>
        <end position="50"/>
    </location>
</feature>
<protein>
    <submittedName>
        <fullName evidence="3">Uncharacterized protein</fullName>
    </submittedName>
</protein>
<feature type="region of interest" description="Disordered" evidence="1">
    <location>
        <begin position="642"/>
        <end position="680"/>
    </location>
</feature>
<feature type="region of interest" description="Disordered" evidence="1">
    <location>
        <begin position="418"/>
        <end position="501"/>
    </location>
</feature>